<keyword evidence="3" id="KW-1185">Reference proteome</keyword>
<dbReference type="OMA" id="GACIQPI"/>
<dbReference type="OrthoDB" id="2096280at2759"/>
<organism evidence="2 3">
    <name type="scientific">Vitrella brassicaformis (strain CCMP3155)</name>
    <dbReference type="NCBI Taxonomy" id="1169540"/>
    <lineage>
        <taxon>Eukaryota</taxon>
        <taxon>Sar</taxon>
        <taxon>Alveolata</taxon>
        <taxon>Colpodellida</taxon>
        <taxon>Vitrellaceae</taxon>
        <taxon>Vitrella</taxon>
    </lineage>
</organism>
<dbReference type="Proteomes" id="UP000041254">
    <property type="component" value="Unassembled WGS sequence"/>
</dbReference>
<dbReference type="EMBL" id="CDMY01000679">
    <property type="protein sequence ID" value="CEM29762.1"/>
    <property type="molecule type" value="Genomic_DNA"/>
</dbReference>
<sequence>MTTLQVGVPGPPMPGMASGARPLQKDPYPFIVPAGKGHVHDGESTETCIHPEKYRQPPSTPPREKKYRKNMTQGANNLHWGLREGLPIDPFTSRFGQTSVQGVTAADVMKSQLKFGLKAFDDDRKEETLYASRRREPRGKSMFRGHVLPAKTDEAGFRFGVKQSPEGQDAVKRAIWPREKPLETDEIKERYKKTHSDYDPGEPVNRRYQWPEGVNPNTYAFGATEKYPELDGTRKSMVGCHDLQVAAGNKPDPGAYPKTKIVGKLTEDFRKVTNGEIGRSKTKGHGAPPVPPDFFYGLPSGEDEVKVKDLVKGFYPAHDQEADANVGRCTKPGRSNAWPDSKRIFGVPSVRKDIPAPHRRSVADRQNYGDEVGADELLKPQSFADIGIADLDFLQPMIKDELKDVLDKAGYESISQLDDLFLRACHLQKCQDVSYIGTSQPPPELSADEAEDRCSLECFLSVYSEMLAQQLEESHGLLLNINPMVMHA</sequence>
<dbReference type="AlphaFoldDB" id="A0A0G4GIU4"/>
<dbReference type="InParanoid" id="A0A0G4GIU4"/>
<name>A0A0G4GIU4_VITBC</name>
<evidence type="ECO:0000256" key="1">
    <source>
        <dbReference type="SAM" id="MobiDB-lite"/>
    </source>
</evidence>
<feature type="region of interest" description="Disordered" evidence="1">
    <location>
        <begin position="1"/>
        <end position="32"/>
    </location>
</feature>
<proteinExistence type="predicted"/>
<evidence type="ECO:0000313" key="3">
    <source>
        <dbReference type="Proteomes" id="UP000041254"/>
    </source>
</evidence>
<gene>
    <name evidence="2" type="ORF">Vbra_22307</name>
</gene>
<evidence type="ECO:0000313" key="2">
    <source>
        <dbReference type="EMBL" id="CEM29762.1"/>
    </source>
</evidence>
<dbReference type="STRING" id="1169540.A0A0G4GIU4"/>
<dbReference type="VEuPathDB" id="CryptoDB:Vbra_22307"/>
<dbReference type="PhylomeDB" id="A0A0G4GIU4"/>
<evidence type="ECO:0008006" key="4">
    <source>
        <dbReference type="Google" id="ProtNLM"/>
    </source>
</evidence>
<reference evidence="2 3" key="1">
    <citation type="submission" date="2014-11" db="EMBL/GenBank/DDBJ databases">
        <authorList>
            <person name="Zhu J."/>
            <person name="Qi W."/>
            <person name="Song R."/>
        </authorList>
    </citation>
    <scope>NUCLEOTIDE SEQUENCE [LARGE SCALE GENOMIC DNA]</scope>
</reference>
<protein>
    <recommendedName>
        <fullName evidence="4">Flagella associated protein</fullName>
    </recommendedName>
</protein>
<accession>A0A0G4GIU4</accession>